<feature type="compositionally biased region" description="Basic and acidic residues" evidence="1">
    <location>
        <begin position="59"/>
        <end position="70"/>
    </location>
</feature>
<proteinExistence type="predicted"/>
<evidence type="ECO:0000256" key="1">
    <source>
        <dbReference type="SAM" id="MobiDB-lite"/>
    </source>
</evidence>
<organism evidence="2 3">
    <name type="scientific">Streptomyces tsukubensis</name>
    <dbReference type="NCBI Taxonomy" id="83656"/>
    <lineage>
        <taxon>Bacteria</taxon>
        <taxon>Bacillati</taxon>
        <taxon>Actinomycetota</taxon>
        <taxon>Actinomycetes</taxon>
        <taxon>Kitasatosporales</taxon>
        <taxon>Streptomycetaceae</taxon>
        <taxon>Streptomyces</taxon>
    </lineage>
</organism>
<dbReference type="AlphaFoldDB" id="A0A1V4A0R0"/>
<comment type="caution">
    <text evidence="2">The sequence shown here is derived from an EMBL/GenBank/DDBJ whole genome shotgun (WGS) entry which is preliminary data.</text>
</comment>
<sequence length="328" mass="34771">MQELIGRLTPLDAEATETLKVVTYFDALMSAGLGLDAIVRAAASLTGTAAGARSAGRFARSDAHGSRLPDSDLPPDRLTVATQDGEVWIEREGPAHSNDAMVLERLALTVAYAQRQGPQSKAALAIAIDPHRAANEREGALSRLGLRPASQVRVVVGPAAFLASHASATTVPTANGLVSVTVLPDGADPDIPTPRGVGIAVRADEMWESLHSARLAYRLTDEETPVVDASELGVLLPAVDALLARQPEHADVLALARLDARTRHVLACIVTSDSIRSAAGLLHMHHSSVQARHEWLTERLGYDPRSAQGRARYEIATLAFKLGAVATR</sequence>
<gene>
    <name evidence="2" type="ORF">B1H18_29660</name>
</gene>
<dbReference type="InterPro" id="IPR042070">
    <property type="entry name" value="PucR_C-HTH_sf"/>
</dbReference>
<evidence type="ECO:0000313" key="2">
    <source>
        <dbReference type="EMBL" id="OON72406.1"/>
    </source>
</evidence>
<dbReference type="Proteomes" id="UP000190539">
    <property type="component" value="Unassembled WGS sequence"/>
</dbReference>
<evidence type="ECO:0008006" key="4">
    <source>
        <dbReference type="Google" id="ProtNLM"/>
    </source>
</evidence>
<accession>A0A1V4A0R0</accession>
<keyword evidence="3" id="KW-1185">Reference proteome</keyword>
<dbReference type="RefSeq" id="WP_077973305.1">
    <property type="nucleotide sequence ID" value="NZ_CP045178.1"/>
</dbReference>
<dbReference type="EMBL" id="MVFC01000038">
    <property type="protein sequence ID" value="OON72406.1"/>
    <property type="molecule type" value="Genomic_DNA"/>
</dbReference>
<dbReference type="Gene3D" id="1.10.10.2840">
    <property type="entry name" value="PucR C-terminal helix-turn-helix domain"/>
    <property type="match status" value="1"/>
</dbReference>
<evidence type="ECO:0000313" key="3">
    <source>
        <dbReference type="Proteomes" id="UP000190539"/>
    </source>
</evidence>
<dbReference type="STRING" id="83656.B1H18_29660"/>
<feature type="region of interest" description="Disordered" evidence="1">
    <location>
        <begin position="54"/>
        <end position="74"/>
    </location>
</feature>
<reference evidence="2 3" key="1">
    <citation type="submission" date="2017-02" db="EMBL/GenBank/DDBJ databases">
        <title>Draft Genome Sequence of Streptomyces tsukubaensis F601, a Producer of the immunosuppressant tacrolimus FK506.</title>
        <authorList>
            <person name="Zong G."/>
            <person name="Zhong C."/>
            <person name="Fu J."/>
            <person name="Qin R."/>
            <person name="Cao G."/>
        </authorList>
    </citation>
    <scope>NUCLEOTIDE SEQUENCE [LARGE SCALE GENOMIC DNA]</scope>
    <source>
        <strain evidence="2 3">F601</strain>
    </source>
</reference>
<name>A0A1V4A0R0_9ACTN</name>
<dbReference type="OrthoDB" id="5051269at2"/>
<protein>
    <recommendedName>
        <fullName evidence="4">PucR C-terminal helix-turn-helix domain-containing protein</fullName>
    </recommendedName>
</protein>